<evidence type="ECO:0000256" key="6">
    <source>
        <dbReference type="ARBA" id="ARBA00023136"/>
    </source>
</evidence>
<organism evidence="8 9">
    <name type="scientific">Adhaeribacter radiodurans</name>
    <dbReference type="NCBI Taxonomy" id="2745197"/>
    <lineage>
        <taxon>Bacteria</taxon>
        <taxon>Pseudomonadati</taxon>
        <taxon>Bacteroidota</taxon>
        <taxon>Cytophagia</taxon>
        <taxon>Cytophagales</taxon>
        <taxon>Hymenobacteraceae</taxon>
        <taxon>Adhaeribacter</taxon>
    </lineage>
</organism>
<evidence type="ECO:0000256" key="3">
    <source>
        <dbReference type="ARBA" id="ARBA00022448"/>
    </source>
</evidence>
<evidence type="ECO:0000256" key="4">
    <source>
        <dbReference type="ARBA" id="ARBA00022452"/>
    </source>
</evidence>
<dbReference type="EMBL" id="CP055153">
    <property type="protein sequence ID" value="QMU30457.1"/>
    <property type="molecule type" value="Genomic_DNA"/>
</dbReference>
<dbReference type="RefSeq" id="WP_182412904.1">
    <property type="nucleotide sequence ID" value="NZ_CP055153.1"/>
</dbReference>
<dbReference type="AlphaFoldDB" id="A0A7L7LCI5"/>
<evidence type="ECO:0000313" key="8">
    <source>
        <dbReference type="EMBL" id="QMU30457.1"/>
    </source>
</evidence>
<dbReference type="GO" id="GO:0015562">
    <property type="term" value="F:efflux transmembrane transporter activity"/>
    <property type="evidence" value="ECO:0007669"/>
    <property type="project" value="InterPro"/>
</dbReference>
<reference evidence="8 9" key="1">
    <citation type="submission" date="2020-08" db="EMBL/GenBank/DDBJ databases">
        <title>Adhaeribacter dokdonensis sp. nov., isolated from the rhizosphere of Elymus tsukushiensis, a plant native to the Dokdo Islands, Republic of Korea.</title>
        <authorList>
            <person name="Ghim S.Y."/>
        </authorList>
    </citation>
    <scope>NUCLEOTIDE SEQUENCE [LARGE SCALE GENOMIC DNA]</scope>
    <source>
        <strain evidence="8 9">KUDC8001</strain>
    </source>
</reference>
<protein>
    <submittedName>
        <fullName evidence="8">TolC family protein</fullName>
    </submittedName>
</protein>
<dbReference type="InterPro" id="IPR003423">
    <property type="entry name" value="OMP_efflux"/>
</dbReference>
<evidence type="ECO:0000256" key="1">
    <source>
        <dbReference type="ARBA" id="ARBA00004442"/>
    </source>
</evidence>
<proteinExistence type="inferred from homology"/>
<keyword evidence="6" id="KW-0472">Membrane</keyword>
<dbReference type="PANTHER" id="PTHR30026:SF20">
    <property type="entry name" value="OUTER MEMBRANE PROTEIN TOLC"/>
    <property type="match status" value="1"/>
</dbReference>
<gene>
    <name evidence="8" type="ORF">HUW48_21610</name>
</gene>
<dbReference type="Proteomes" id="UP000514509">
    <property type="component" value="Chromosome"/>
</dbReference>
<dbReference type="Pfam" id="PF02321">
    <property type="entry name" value="OEP"/>
    <property type="match status" value="2"/>
</dbReference>
<keyword evidence="5" id="KW-0812">Transmembrane</keyword>
<accession>A0A7L7LCI5</accession>
<evidence type="ECO:0000256" key="2">
    <source>
        <dbReference type="ARBA" id="ARBA00007613"/>
    </source>
</evidence>
<evidence type="ECO:0000313" key="9">
    <source>
        <dbReference type="Proteomes" id="UP000514509"/>
    </source>
</evidence>
<dbReference type="GO" id="GO:0009279">
    <property type="term" value="C:cell outer membrane"/>
    <property type="evidence" value="ECO:0007669"/>
    <property type="project" value="UniProtKB-SubCell"/>
</dbReference>
<comment type="subcellular location">
    <subcellularLocation>
        <location evidence="1">Cell outer membrane</location>
    </subcellularLocation>
</comment>
<keyword evidence="4" id="KW-1134">Transmembrane beta strand</keyword>
<evidence type="ECO:0000256" key="5">
    <source>
        <dbReference type="ARBA" id="ARBA00022692"/>
    </source>
</evidence>
<keyword evidence="7" id="KW-0998">Cell outer membrane</keyword>
<name>A0A7L7LCI5_9BACT</name>
<dbReference type="KEGG" id="add:HUW48_21610"/>
<sequence>MKCWFVFLPIMLLVTWPCCGQKQFTLDDCYQIALENNIAVKQAQNDINSNALDRKTAQYSLLPSLAYSVNHYFSFGKNIDPVTNDFVFERFSGGSTGLDLNLELFSGLKKLNTIKQSAFNLKSAGYAKKRTELEVLSNITLSYARLLLDKEQATIARNNILTTTKTLAIIQEKIKTGRLTKYEHYTFNARLNSEKADLITVLNDSLLALQELKQFLNISYKDYFTIAAIDTSLLADIYNTSIVANEFVESVIQTHPAIKQAQMNEQVARLGVKVAKSSLLPSLSAGGNLVSNYNSNEKVTDGAKIPINQQLNDNLGQNIGISLDIPIFSKKEFINSVKKEKINVSNAQLATKEAENAVINNTLQFINEFNSAKQKYKATLAAWQQNSLSYNLYAEKYKLGQISSVELLTARDILNASAANYLQSKLQLFFRYQLLLLLKAN</sequence>
<comment type="similarity">
    <text evidence="2">Belongs to the outer membrane factor (OMF) (TC 1.B.17) family.</text>
</comment>
<dbReference type="SUPFAM" id="SSF56954">
    <property type="entry name" value="Outer membrane efflux proteins (OEP)"/>
    <property type="match status" value="1"/>
</dbReference>
<dbReference type="GO" id="GO:1990281">
    <property type="term" value="C:efflux pump complex"/>
    <property type="evidence" value="ECO:0007669"/>
    <property type="project" value="TreeGrafter"/>
</dbReference>
<dbReference type="PANTHER" id="PTHR30026">
    <property type="entry name" value="OUTER MEMBRANE PROTEIN TOLC"/>
    <property type="match status" value="1"/>
</dbReference>
<dbReference type="Gene3D" id="1.20.1600.10">
    <property type="entry name" value="Outer membrane efflux proteins (OEP)"/>
    <property type="match status" value="1"/>
</dbReference>
<dbReference type="GO" id="GO:0015288">
    <property type="term" value="F:porin activity"/>
    <property type="evidence" value="ECO:0007669"/>
    <property type="project" value="TreeGrafter"/>
</dbReference>
<keyword evidence="3" id="KW-0813">Transport</keyword>
<evidence type="ECO:0000256" key="7">
    <source>
        <dbReference type="ARBA" id="ARBA00023237"/>
    </source>
</evidence>
<keyword evidence="9" id="KW-1185">Reference proteome</keyword>
<dbReference type="InterPro" id="IPR051906">
    <property type="entry name" value="TolC-like"/>
</dbReference>